<feature type="region of interest" description="Disordered" evidence="2">
    <location>
        <begin position="778"/>
        <end position="797"/>
    </location>
</feature>
<gene>
    <name evidence="3" type="primary">Cre-vab-19</name>
    <name evidence="3" type="ORF">CRE_06894</name>
</gene>
<feature type="region of interest" description="Disordered" evidence="2">
    <location>
        <begin position="667"/>
        <end position="686"/>
    </location>
</feature>
<dbReference type="PROSITE" id="PS50088">
    <property type="entry name" value="ANK_REPEAT"/>
    <property type="match status" value="3"/>
</dbReference>
<dbReference type="Pfam" id="PF00023">
    <property type="entry name" value="Ank"/>
    <property type="match status" value="1"/>
</dbReference>
<feature type="region of interest" description="Disordered" evidence="2">
    <location>
        <begin position="265"/>
        <end position="321"/>
    </location>
</feature>
<accession>E3MZH9</accession>
<feature type="compositionally biased region" description="Acidic residues" evidence="2">
    <location>
        <begin position="727"/>
        <end position="740"/>
    </location>
</feature>
<dbReference type="Proteomes" id="UP000008281">
    <property type="component" value="Unassembled WGS sequence"/>
</dbReference>
<dbReference type="InterPro" id="IPR047184">
    <property type="entry name" value="KANK1-4"/>
</dbReference>
<dbReference type="STRING" id="31234.E3MZH9"/>
<dbReference type="InterPro" id="IPR002110">
    <property type="entry name" value="Ankyrin_rpt"/>
</dbReference>
<feature type="compositionally biased region" description="Polar residues" evidence="2">
    <location>
        <begin position="265"/>
        <end position="278"/>
    </location>
</feature>
<feature type="region of interest" description="Disordered" evidence="2">
    <location>
        <begin position="154"/>
        <end position="205"/>
    </location>
</feature>
<dbReference type="HOGENOM" id="CLU_292755_0_0_1"/>
<evidence type="ECO:0000313" key="3">
    <source>
        <dbReference type="EMBL" id="EFP13007.1"/>
    </source>
</evidence>
<dbReference type="GO" id="GO:0030837">
    <property type="term" value="P:negative regulation of actin filament polymerization"/>
    <property type="evidence" value="ECO:0007669"/>
    <property type="project" value="InterPro"/>
</dbReference>
<feature type="region of interest" description="Disordered" evidence="2">
    <location>
        <begin position="373"/>
        <end position="398"/>
    </location>
</feature>
<keyword evidence="1" id="KW-0040">ANK repeat</keyword>
<name>E3MZH9_CAERE</name>
<feature type="repeat" description="ANK" evidence="1">
    <location>
        <begin position="908"/>
        <end position="932"/>
    </location>
</feature>
<dbReference type="PANTHER" id="PTHR24168">
    <property type="entry name" value="KN MOTIF AND ANKYRIN REPEAT DOMAIN-CONTAINING"/>
    <property type="match status" value="1"/>
</dbReference>
<dbReference type="GO" id="GO:0005856">
    <property type="term" value="C:cytoskeleton"/>
    <property type="evidence" value="ECO:0007669"/>
    <property type="project" value="TreeGrafter"/>
</dbReference>
<feature type="repeat" description="ANK" evidence="1">
    <location>
        <begin position="980"/>
        <end position="1012"/>
    </location>
</feature>
<dbReference type="eggNOG" id="KOG0514">
    <property type="taxonomic scope" value="Eukaryota"/>
</dbReference>
<keyword evidence="4" id="KW-1185">Reference proteome</keyword>
<dbReference type="PROSITE" id="PS50297">
    <property type="entry name" value="ANK_REP_REGION"/>
    <property type="match status" value="3"/>
</dbReference>
<dbReference type="OMA" id="IDVESHF"/>
<proteinExistence type="predicted"/>
<dbReference type="SMART" id="SM00248">
    <property type="entry name" value="ANK"/>
    <property type="match status" value="4"/>
</dbReference>
<feature type="region of interest" description="Disordered" evidence="2">
    <location>
        <begin position="1"/>
        <end position="59"/>
    </location>
</feature>
<reference evidence="3" key="1">
    <citation type="submission" date="2007-07" db="EMBL/GenBank/DDBJ databases">
        <title>PCAP assembly of the Caenorhabditis remanei genome.</title>
        <authorList>
            <consortium name="The Caenorhabditis remanei Sequencing Consortium"/>
            <person name="Wilson R.K."/>
        </authorList>
    </citation>
    <scope>NUCLEOTIDE SEQUENCE [LARGE SCALE GENOMIC DNA]</scope>
    <source>
        <strain evidence="3">PB4641</strain>
    </source>
</reference>
<dbReference type="GO" id="GO:0005737">
    <property type="term" value="C:cytoplasm"/>
    <property type="evidence" value="ECO:0007669"/>
    <property type="project" value="TreeGrafter"/>
</dbReference>
<evidence type="ECO:0000313" key="4">
    <source>
        <dbReference type="Proteomes" id="UP000008281"/>
    </source>
</evidence>
<dbReference type="OrthoDB" id="5406014at2759"/>
<dbReference type="Gene3D" id="1.25.40.20">
    <property type="entry name" value="Ankyrin repeat-containing domain"/>
    <property type="match status" value="1"/>
</dbReference>
<dbReference type="EMBL" id="DS268501">
    <property type="protein sequence ID" value="EFP13007.1"/>
    <property type="molecule type" value="Genomic_DNA"/>
</dbReference>
<evidence type="ECO:0000256" key="1">
    <source>
        <dbReference type="PROSITE-ProRule" id="PRU00023"/>
    </source>
</evidence>
<feature type="compositionally biased region" description="Pro residues" evidence="2">
    <location>
        <begin position="173"/>
        <end position="183"/>
    </location>
</feature>
<dbReference type="AlphaFoldDB" id="E3MZH9"/>
<feature type="repeat" description="ANK" evidence="1">
    <location>
        <begin position="1013"/>
        <end position="1034"/>
    </location>
</feature>
<evidence type="ECO:0000256" key="2">
    <source>
        <dbReference type="SAM" id="MobiDB-lite"/>
    </source>
</evidence>
<dbReference type="InParanoid" id="E3MZH9"/>
<feature type="region of interest" description="Disordered" evidence="2">
    <location>
        <begin position="725"/>
        <end position="744"/>
    </location>
</feature>
<dbReference type="Pfam" id="PF12796">
    <property type="entry name" value="Ank_2"/>
    <property type="match status" value="1"/>
</dbReference>
<dbReference type="FunCoup" id="E3MZH9">
    <property type="interactions" value="2"/>
</dbReference>
<protein>
    <submittedName>
        <fullName evidence="3">CRE-VAB-19 protein</fullName>
    </submittedName>
</protein>
<sequence length="1085" mass="117625">MRDFGGAMSSASSASTSATIIKRNGNNNSTTSSGVSSEVSPNSMTSPNTSSGGEHDQNQNNKKCDCCPYGYHIDLGFVSFAQNVSNGFVSRQGTPTNMMPRGNGVDRQLMSPLLDNSIFSDSLENLMSDFDDVLAPHKEIEKTQKTVSDIRNRLQGGYNSDYTTYRRGGHAPHGPPPNHYPPELPRRAAPHFEPVKPSPISRPVNLNLGFTGSRSNTPTRFGATNGSANGYSTALAKTVSEIRARNAESPFPDSRVGTPIDLGLHQNSTTNGYQTPSSRFARYDDLPPTPTPTFRRAPSQGDLPRHYSHAPSSTGPGDFASLRRGREFALPPEQDHQHHSRVRFFSASPKVQRRTLQAGPSIDVESHFTYAQTQNGQKVLARTQSTSTSPPPPPKTSAFEPVNGVNGHAHNIQKPVVTRSIAVSTGPLPAPKPCGECAGLRKELFLAVEKIPPPPAETCHVSTSTIQLALTDQSVGSDPLEQCHVALGTEPTSTKEVGTVPDIVESLQLLHGETQTDERVTVDRGCSPVGFEPEVREVIKEVEKLVTVPTATAASSECQECVKRQDVFTRNVGVGACSISDKICVSCDKQVEEADENEAPGFKIDPKDDQKQREFEIAKANAVKKLLTNEQKSNFQRGTAVSKSARFDRKRSVDDLDYIVDKKNAVSSATGAHEAPPTIPDPSESPLKSKVILKKEVVIEAPPAKQLPDPIPARIPRPKISKWAVTSEEEAAETPDEQEEAQDRLTPLRSDMRQLGNRWQRGVNNAATNTQHLPYAGSAAAQQEDMSDSDAESDCSAHSDATFEVNDDVFDAAPFEVSDRLREALENFNSSILEPGSVPEETVEWSAKLVRHVWMTTAGNASSRYENVDRFVGELGNLGPQILHMVVNFCDQNVSRSKLESFGLLYFQGNTALHYAVSHANFAVVSSILDSGECDLDAPNRAGYTAVMLAALSQLDDELEKAVVHRLFQMGDVNAKASQHGQTALMLAVSHGKKTTTELLLACGANVNEQDQDGSTALMCAAEHGHKELVKMLLAENTCNASLTDVDNSTALSIALENDHREIGVMIYAYLNYGRLDISGPTSTI</sequence>
<dbReference type="SUPFAM" id="SSF48403">
    <property type="entry name" value="Ankyrin repeat"/>
    <property type="match status" value="1"/>
</dbReference>
<organism evidence="4">
    <name type="scientific">Caenorhabditis remanei</name>
    <name type="common">Caenorhabditis vulgaris</name>
    <dbReference type="NCBI Taxonomy" id="31234"/>
    <lineage>
        <taxon>Eukaryota</taxon>
        <taxon>Metazoa</taxon>
        <taxon>Ecdysozoa</taxon>
        <taxon>Nematoda</taxon>
        <taxon>Chromadorea</taxon>
        <taxon>Rhabditida</taxon>
        <taxon>Rhabditina</taxon>
        <taxon>Rhabditomorpha</taxon>
        <taxon>Rhabditoidea</taxon>
        <taxon>Rhabditidae</taxon>
        <taxon>Peloderinae</taxon>
        <taxon>Caenorhabditis</taxon>
    </lineage>
</organism>
<dbReference type="InterPro" id="IPR036770">
    <property type="entry name" value="Ankyrin_rpt-contain_sf"/>
</dbReference>
<feature type="compositionally biased region" description="Low complexity" evidence="2">
    <location>
        <begin position="9"/>
        <end position="52"/>
    </location>
</feature>
<dbReference type="PANTHER" id="PTHR24168:SF21">
    <property type="entry name" value="KANK, ISOFORM D"/>
    <property type="match status" value="1"/>
</dbReference>